<sequence length="191" mass="21201">MFSDADSGSLKLDQGVHIGDCLRLPDQRFDLNLVDERSRFCLRVRETHVSAFAKASGLALPTQVGTTRQDENALIMCLSPDEWLIIAASESKDLIKRKTDQFKSAPFSLVDVSHRNVAFTLRGEGAAAMVNVGCPLDLDLKAFPVGKCTRTIFERAEIILYRPAETEFHIEVWRSFAPYVLSVLSNGAQAQ</sequence>
<evidence type="ECO:0000313" key="1">
    <source>
        <dbReference type="EMBL" id="MCF4098451.1"/>
    </source>
</evidence>
<organism evidence="1 2">
    <name type="scientific">Maritalea mediterranea</name>
    <dbReference type="NCBI Taxonomy" id="2909667"/>
    <lineage>
        <taxon>Bacteria</taxon>
        <taxon>Pseudomonadati</taxon>
        <taxon>Pseudomonadota</taxon>
        <taxon>Alphaproteobacteria</taxon>
        <taxon>Hyphomicrobiales</taxon>
        <taxon>Devosiaceae</taxon>
        <taxon>Maritalea</taxon>
    </lineage>
</organism>
<dbReference type="RefSeq" id="WP_236113970.1">
    <property type="nucleotide sequence ID" value="NZ_JAKGTI010000001.1"/>
</dbReference>
<dbReference type="InterPro" id="IPR007375">
    <property type="entry name" value="SoxG"/>
</dbReference>
<dbReference type="Gene3D" id="3.30.1360.120">
    <property type="entry name" value="Probable tRNA modification gtpase trme, domain 1"/>
    <property type="match status" value="1"/>
</dbReference>
<dbReference type="Pfam" id="PF04268">
    <property type="entry name" value="SoxG"/>
    <property type="match status" value="1"/>
</dbReference>
<keyword evidence="2" id="KW-1185">Reference proteome</keyword>
<comment type="caution">
    <text evidence="1">The sequence shown here is derived from an EMBL/GenBank/DDBJ whole genome shotgun (WGS) entry which is preliminary data.</text>
</comment>
<protein>
    <submittedName>
        <fullName evidence="1">Sarcosine oxidase subunit gamma</fullName>
    </submittedName>
</protein>
<dbReference type="Gene3D" id="3.30.70.1520">
    <property type="entry name" value="Heterotetrameric sarcosine oxidase"/>
    <property type="match status" value="1"/>
</dbReference>
<dbReference type="Proteomes" id="UP001201217">
    <property type="component" value="Unassembled WGS sequence"/>
</dbReference>
<dbReference type="SUPFAM" id="SSF103025">
    <property type="entry name" value="Folate-binding domain"/>
    <property type="match status" value="1"/>
</dbReference>
<proteinExistence type="predicted"/>
<name>A0ABS9E6H0_9HYPH</name>
<accession>A0ABS9E6H0</accession>
<evidence type="ECO:0000313" key="2">
    <source>
        <dbReference type="Proteomes" id="UP001201217"/>
    </source>
</evidence>
<dbReference type="InterPro" id="IPR027266">
    <property type="entry name" value="TrmE/GcvT-like"/>
</dbReference>
<dbReference type="EMBL" id="JAKGTI010000001">
    <property type="protein sequence ID" value="MCF4098451.1"/>
    <property type="molecule type" value="Genomic_DNA"/>
</dbReference>
<reference evidence="1 2" key="1">
    <citation type="submission" date="2022-01" db="EMBL/GenBank/DDBJ databases">
        <title>Maritalea mediterranea sp. nov., isolated from marine plastic residues from the Malva-rosa beach (Valencia, Spain).</title>
        <authorList>
            <person name="Vidal-Verdu A."/>
            <person name="Molina-Menor E."/>
            <person name="Pascual J."/>
            <person name="Pereto J."/>
            <person name="Porcar M."/>
        </authorList>
    </citation>
    <scope>NUCLEOTIDE SEQUENCE [LARGE SCALE GENOMIC DNA]</scope>
    <source>
        <strain evidence="1 2">P4.10X</strain>
    </source>
</reference>
<gene>
    <name evidence="1" type="ORF">L1I42_08115</name>
</gene>